<evidence type="ECO:0000313" key="3">
    <source>
        <dbReference type="EMBL" id="QKS71739.1"/>
    </source>
</evidence>
<dbReference type="AlphaFoldDB" id="A0A859FHJ8"/>
<reference evidence="2" key="2">
    <citation type="submission" date="2020-05" db="EMBL/GenBank/DDBJ databases">
        <title>Bacillus alkalisoli sp. nov. isolated from saline soil.</title>
        <authorList>
            <person name="Sun J.-Q."/>
            <person name="Xu L."/>
        </authorList>
    </citation>
    <scope>NUCLEOTIDE SEQUENCE</scope>
    <source>
        <strain evidence="2">M4U3P1</strain>
    </source>
</reference>
<dbReference type="PANTHER" id="PTHR30050">
    <property type="entry name" value="CHROMOSOMAL REPLICATION INITIATOR PROTEIN DNAA"/>
    <property type="match status" value="1"/>
</dbReference>
<dbReference type="Pfam" id="PF01695">
    <property type="entry name" value="IstB_IS21"/>
    <property type="match status" value="1"/>
</dbReference>
<dbReference type="Proteomes" id="UP000318138">
    <property type="component" value="Chromosome"/>
</dbReference>
<dbReference type="GO" id="GO:0005524">
    <property type="term" value="F:ATP binding"/>
    <property type="evidence" value="ECO:0007669"/>
    <property type="project" value="UniProtKB-KW"/>
</dbReference>
<sequence>MHYRDDSVFCFYCEEIALEDKRLEEEAKNMIHRRKLLESSRMFDDASLINDRLKVATFDNYHPEEDDLKKAKRHCERYAENFSFDNPVNLLLMGSYGTGKSHLAVSIVKELVDKRINSIFISVPMLMTKIKSTFNRNSDVTELSILRTIQEVDCLVLDDIGAEQTKKAKDDEVTWAVSKLWEIIDGRAGKHTIYTTNYDPEGLGKILGARNFSRMMEGIYPIKMYGKDYRLKAFEK</sequence>
<dbReference type="SUPFAM" id="SSF52540">
    <property type="entry name" value="P-loop containing nucleoside triphosphate hydrolases"/>
    <property type="match status" value="1"/>
</dbReference>
<feature type="domain" description="IstB-like ATP-binding" evidence="1">
    <location>
        <begin position="72"/>
        <end position="182"/>
    </location>
</feature>
<reference evidence="4" key="1">
    <citation type="submission" date="2019-07" db="EMBL/GenBank/DDBJ databases">
        <title>Bacillus alkalisoli sp. nov. isolated from saline soil.</title>
        <authorList>
            <person name="Sun J.-Q."/>
            <person name="Xu L."/>
        </authorList>
    </citation>
    <scope>NUCLEOTIDE SEQUENCE [LARGE SCALE GENOMIC DNA]</scope>
    <source>
        <strain evidence="3 4">M4U3P1</strain>
    </source>
</reference>
<dbReference type="InterPro" id="IPR002611">
    <property type="entry name" value="IstB_ATP-bd"/>
</dbReference>
<dbReference type="KEGG" id="psua:FLK61_33945"/>
<protein>
    <submittedName>
        <fullName evidence="2">ATP-binding protein</fullName>
    </submittedName>
</protein>
<keyword evidence="2" id="KW-0547">Nucleotide-binding</keyword>
<dbReference type="KEGG" id="psua:FLK61_34240"/>
<name>A0A859FHJ8_9BACI</name>
<proteinExistence type="predicted"/>
<dbReference type="PANTHER" id="PTHR30050:SF4">
    <property type="entry name" value="ATP-BINDING PROTEIN RV3427C IN INSERTION SEQUENCE-RELATED"/>
    <property type="match status" value="1"/>
</dbReference>
<dbReference type="InterPro" id="IPR027417">
    <property type="entry name" value="P-loop_NTPase"/>
</dbReference>
<dbReference type="GO" id="GO:0006260">
    <property type="term" value="P:DNA replication"/>
    <property type="evidence" value="ECO:0007669"/>
    <property type="project" value="TreeGrafter"/>
</dbReference>
<organism evidence="2 4">
    <name type="scientific">Paenalkalicoccus suaedae</name>
    <dbReference type="NCBI Taxonomy" id="2592382"/>
    <lineage>
        <taxon>Bacteria</taxon>
        <taxon>Bacillati</taxon>
        <taxon>Bacillota</taxon>
        <taxon>Bacilli</taxon>
        <taxon>Bacillales</taxon>
        <taxon>Bacillaceae</taxon>
        <taxon>Paenalkalicoccus</taxon>
    </lineage>
</organism>
<keyword evidence="2" id="KW-0067">ATP-binding</keyword>
<gene>
    <name evidence="2" type="ORF">FLK61_33945</name>
    <name evidence="3" type="ORF">FLK61_34240</name>
</gene>
<dbReference type="EMBL" id="CP041372">
    <property type="protein sequence ID" value="QKS71685.1"/>
    <property type="molecule type" value="Genomic_DNA"/>
</dbReference>
<evidence type="ECO:0000313" key="4">
    <source>
        <dbReference type="Proteomes" id="UP000318138"/>
    </source>
</evidence>
<keyword evidence="4" id="KW-1185">Reference proteome</keyword>
<dbReference type="Gene3D" id="3.40.50.300">
    <property type="entry name" value="P-loop containing nucleotide triphosphate hydrolases"/>
    <property type="match status" value="1"/>
</dbReference>
<dbReference type="EMBL" id="CP041372">
    <property type="protein sequence ID" value="QKS71739.1"/>
    <property type="molecule type" value="Genomic_DNA"/>
</dbReference>
<accession>A0A859FHJ8</accession>
<evidence type="ECO:0000313" key="2">
    <source>
        <dbReference type="EMBL" id="QKS71685.1"/>
    </source>
</evidence>
<dbReference type="CDD" id="cd00009">
    <property type="entry name" value="AAA"/>
    <property type="match status" value="1"/>
</dbReference>
<evidence type="ECO:0000259" key="1">
    <source>
        <dbReference type="Pfam" id="PF01695"/>
    </source>
</evidence>